<organism evidence="1 2">
    <name type="scientific">Clostridium carnis</name>
    <dbReference type="NCBI Taxonomy" id="1530"/>
    <lineage>
        <taxon>Bacteria</taxon>
        <taxon>Bacillati</taxon>
        <taxon>Bacillota</taxon>
        <taxon>Clostridia</taxon>
        <taxon>Eubacteriales</taxon>
        <taxon>Clostridiaceae</taxon>
        <taxon>Clostridium</taxon>
    </lineage>
</organism>
<protein>
    <submittedName>
        <fullName evidence="1">Uncharacterized protein</fullName>
    </submittedName>
</protein>
<name>A0ABY6T085_9CLOT</name>
<sequence>MENNVLNKLGIISDKAEIFTKIKNNNNLIDNNRIIKNIQNTLDKFTKSLYDEELNMQ</sequence>
<evidence type="ECO:0000313" key="1">
    <source>
        <dbReference type="EMBL" id="VDG74346.1"/>
    </source>
</evidence>
<accession>A0ABY6T085</accession>
<proteinExistence type="predicted"/>
<dbReference type="Proteomes" id="UP000277570">
    <property type="component" value="Unassembled WGS sequence"/>
</dbReference>
<comment type="caution">
    <text evidence="1">The sequence shown here is derived from an EMBL/GenBank/DDBJ whole genome shotgun (WGS) entry which is preliminary data.</text>
</comment>
<evidence type="ECO:0000313" key="2">
    <source>
        <dbReference type="Proteomes" id="UP000277570"/>
    </source>
</evidence>
<dbReference type="EMBL" id="UYIN01000022">
    <property type="protein sequence ID" value="VDG74346.1"/>
    <property type="molecule type" value="Genomic_DNA"/>
</dbReference>
<keyword evidence="2" id="KW-1185">Reference proteome</keyword>
<reference evidence="1 2" key="1">
    <citation type="submission" date="2018-11" db="EMBL/GenBank/DDBJ databases">
        <authorList>
            <consortium name="Pathogen Informatics"/>
        </authorList>
    </citation>
    <scope>NUCLEOTIDE SEQUENCE [LARGE SCALE GENOMIC DNA]</scope>
    <source>
        <strain evidence="1 2">NCTC10913</strain>
    </source>
</reference>
<gene>
    <name evidence="1" type="ORF">NCTC10913_04719</name>
</gene>